<keyword evidence="2" id="KW-0560">Oxidoreductase</keyword>
<accession>A0A975BVC6</accession>
<dbReference type="AlphaFoldDB" id="A0A975BVC6"/>
<keyword evidence="1" id="KW-0479">Metal-binding</keyword>
<dbReference type="GO" id="GO:0046872">
    <property type="term" value="F:metal ion binding"/>
    <property type="evidence" value="ECO:0007669"/>
    <property type="project" value="UniProtKB-KW"/>
</dbReference>
<reference evidence="6" key="1">
    <citation type="journal article" date="2021" name="Microb. Physiol.">
        <title>Proteogenomic Insights into the Physiology of Marine, Sulfate-Reducing, Filamentous Desulfonema limicola and Desulfonema magnum.</title>
        <authorList>
            <person name="Schnaars V."/>
            <person name="Wohlbrand L."/>
            <person name="Scheve S."/>
            <person name="Hinrichs C."/>
            <person name="Reinhardt R."/>
            <person name="Rabus R."/>
        </authorList>
    </citation>
    <scope>NUCLEOTIDE SEQUENCE</scope>
    <source>
        <strain evidence="6">4be13</strain>
    </source>
</reference>
<evidence type="ECO:0000313" key="7">
    <source>
        <dbReference type="Proteomes" id="UP000663722"/>
    </source>
</evidence>
<dbReference type="Proteomes" id="UP000663722">
    <property type="component" value="Chromosome"/>
</dbReference>
<name>A0A975BVC6_9BACT</name>
<feature type="domain" description="F420-non-reducing hydrogenase iron-sulfur subunit D" evidence="5">
    <location>
        <begin position="9"/>
        <end position="67"/>
    </location>
</feature>
<evidence type="ECO:0000256" key="4">
    <source>
        <dbReference type="ARBA" id="ARBA00023014"/>
    </source>
</evidence>
<dbReference type="GO" id="GO:0051536">
    <property type="term" value="F:iron-sulfur cluster binding"/>
    <property type="evidence" value="ECO:0007669"/>
    <property type="project" value="UniProtKB-KW"/>
</dbReference>
<evidence type="ECO:0000259" key="5">
    <source>
        <dbReference type="Pfam" id="PF02662"/>
    </source>
</evidence>
<keyword evidence="3" id="KW-0408">Iron</keyword>
<evidence type="ECO:0000256" key="1">
    <source>
        <dbReference type="ARBA" id="ARBA00022723"/>
    </source>
</evidence>
<sequence>MPTDWEPKIVAFLCNWCSYGAADLAGVSRMQYPPNIRVIRIPCTGRISPKFILASFRNGADGVWVSG</sequence>
<evidence type="ECO:0000256" key="3">
    <source>
        <dbReference type="ARBA" id="ARBA00023004"/>
    </source>
</evidence>
<organism evidence="6 7">
    <name type="scientific">Desulfonema magnum</name>
    <dbReference type="NCBI Taxonomy" id="45655"/>
    <lineage>
        <taxon>Bacteria</taxon>
        <taxon>Pseudomonadati</taxon>
        <taxon>Thermodesulfobacteriota</taxon>
        <taxon>Desulfobacteria</taxon>
        <taxon>Desulfobacterales</taxon>
        <taxon>Desulfococcaceae</taxon>
        <taxon>Desulfonema</taxon>
    </lineage>
</organism>
<keyword evidence="4" id="KW-0411">Iron-sulfur</keyword>
<evidence type="ECO:0000313" key="6">
    <source>
        <dbReference type="EMBL" id="QTA92419.1"/>
    </source>
</evidence>
<dbReference type="KEGG" id="dmm:dnm_084990"/>
<dbReference type="EMBL" id="CP061800">
    <property type="protein sequence ID" value="QTA92419.1"/>
    <property type="molecule type" value="Genomic_DNA"/>
</dbReference>
<dbReference type="GO" id="GO:0016491">
    <property type="term" value="F:oxidoreductase activity"/>
    <property type="evidence" value="ECO:0007669"/>
    <property type="project" value="UniProtKB-KW"/>
</dbReference>
<proteinExistence type="predicted"/>
<dbReference type="InterPro" id="IPR003813">
    <property type="entry name" value="MvhD/FlpD"/>
</dbReference>
<evidence type="ECO:0000256" key="2">
    <source>
        <dbReference type="ARBA" id="ARBA00023002"/>
    </source>
</evidence>
<gene>
    <name evidence="6" type="ORF">dnm_084990</name>
</gene>
<keyword evidence="7" id="KW-1185">Reference proteome</keyword>
<dbReference type="Pfam" id="PF02662">
    <property type="entry name" value="FlpD"/>
    <property type="match status" value="1"/>
</dbReference>
<protein>
    <submittedName>
        <fullName evidence="6">Methyl-viologen-reducing hydrogenase domain-containing protein</fullName>
    </submittedName>
</protein>